<feature type="transmembrane region" description="Helical" evidence="7">
    <location>
        <begin position="222"/>
        <end position="239"/>
    </location>
</feature>
<dbReference type="EMBL" id="QRAV01000003">
    <property type="protein sequence ID" value="RDL22921.1"/>
    <property type="molecule type" value="Genomic_DNA"/>
</dbReference>
<dbReference type="GO" id="GO:0022857">
    <property type="term" value="F:transmembrane transporter activity"/>
    <property type="evidence" value="ECO:0007669"/>
    <property type="project" value="InterPro"/>
</dbReference>
<organism evidence="9 10">
    <name type="scientific">Pseudomonas jessenii</name>
    <dbReference type="NCBI Taxonomy" id="77298"/>
    <lineage>
        <taxon>Bacteria</taxon>
        <taxon>Pseudomonadati</taxon>
        <taxon>Pseudomonadota</taxon>
        <taxon>Gammaproteobacteria</taxon>
        <taxon>Pseudomonadales</taxon>
        <taxon>Pseudomonadaceae</taxon>
        <taxon>Pseudomonas</taxon>
    </lineage>
</organism>
<keyword evidence="6 7" id="KW-0472">Membrane</keyword>
<sequence length="456" mass="48301">MAYRSKVALVYLLGFALDLLNMFAASIAYPDIARQLHASVTQLAWITNAYMLGLTLIIPMSVWLAARVGERRLILGSLLVFAIASGLVAQAGSIESLIGWRLLQGLGGGLLLPVGQALAYREFPATQRAHFTGVVLLVALMVPALSPAAGGLIVQALSWRWIFYLNMPMALLAFGLGLLWLKPDQPTRERPTLDARGLLLAVSALSLLLIAVSLASATATRHLAGAVLLLSAITLCVYVRDGWRKPGAVLDLQLIKNPSLRLAMLIYLFVPGIFTGTNMLAVLYLHDLGFGAAQTGALMLSWAAASGLAIMLGKRSFNRVGPKPLLIAGMLLQSLGIVTLMQIEQPAAGPLILAYALMGLGGSLCSVTAQTLAFVGMSTEKMGHSSALWNINRQLGFCLGAALLSSLLGALGANGFRYCFLAAALLTLLPMAAVLRFDASKVLALLNSPALQEKST</sequence>
<dbReference type="SUPFAM" id="SSF103473">
    <property type="entry name" value="MFS general substrate transporter"/>
    <property type="match status" value="1"/>
</dbReference>
<feature type="transmembrane region" description="Helical" evidence="7">
    <location>
        <begin position="395"/>
        <end position="414"/>
    </location>
</feature>
<evidence type="ECO:0000256" key="3">
    <source>
        <dbReference type="ARBA" id="ARBA00022475"/>
    </source>
</evidence>
<feature type="transmembrane region" description="Helical" evidence="7">
    <location>
        <begin position="260"/>
        <end position="285"/>
    </location>
</feature>
<dbReference type="InterPro" id="IPR011701">
    <property type="entry name" value="MFS"/>
</dbReference>
<evidence type="ECO:0000259" key="8">
    <source>
        <dbReference type="PROSITE" id="PS50850"/>
    </source>
</evidence>
<evidence type="ECO:0000256" key="2">
    <source>
        <dbReference type="ARBA" id="ARBA00022448"/>
    </source>
</evidence>
<gene>
    <name evidence="9" type="ORF">DEU51_10342</name>
</gene>
<evidence type="ECO:0000256" key="4">
    <source>
        <dbReference type="ARBA" id="ARBA00022692"/>
    </source>
</evidence>
<feature type="transmembrane region" description="Helical" evidence="7">
    <location>
        <begin position="73"/>
        <end position="92"/>
    </location>
</feature>
<accession>A0A370ST60</accession>
<keyword evidence="5 7" id="KW-1133">Transmembrane helix</keyword>
<feature type="transmembrane region" description="Helical" evidence="7">
    <location>
        <begin position="291"/>
        <end position="313"/>
    </location>
</feature>
<name>A0A370ST60_PSEJE</name>
<dbReference type="PROSITE" id="PS50850">
    <property type="entry name" value="MFS"/>
    <property type="match status" value="1"/>
</dbReference>
<dbReference type="GO" id="GO:0005886">
    <property type="term" value="C:plasma membrane"/>
    <property type="evidence" value="ECO:0007669"/>
    <property type="project" value="UniProtKB-SubCell"/>
</dbReference>
<comment type="subcellular location">
    <subcellularLocation>
        <location evidence="1">Cell membrane</location>
        <topology evidence="1">Multi-pass membrane protein</topology>
    </subcellularLocation>
</comment>
<evidence type="ECO:0000313" key="9">
    <source>
        <dbReference type="EMBL" id="RDL22921.1"/>
    </source>
</evidence>
<feature type="domain" description="Major facilitator superfamily (MFS) profile" evidence="8">
    <location>
        <begin position="7"/>
        <end position="442"/>
    </location>
</feature>
<dbReference type="RefSeq" id="WP_115146321.1">
    <property type="nucleotide sequence ID" value="NZ_QRAV01000003.1"/>
</dbReference>
<comment type="caution">
    <text evidence="9">The sequence shown here is derived from an EMBL/GenBank/DDBJ whole genome shotgun (WGS) entry which is preliminary data.</text>
</comment>
<dbReference type="AlphaFoldDB" id="A0A370ST60"/>
<feature type="transmembrane region" description="Helical" evidence="7">
    <location>
        <begin position="161"/>
        <end position="181"/>
    </location>
</feature>
<dbReference type="InterPro" id="IPR020846">
    <property type="entry name" value="MFS_dom"/>
</dbReference>
<feature type="transmembrane region" description="Helical" evidence="7">
    <location>
        <begin position="420"/>
        <end position="437"/>
    </location>
</feature>
<feature type="transmembrane region" description="Helical" evidence="7">
    <location>
        <begin position="355"/>
        <end position="375"/>
    </location>
</feature>
<evidence type="ECO:0000256" key="5">
    <source>
        <dbReference type="ARBA" id="ARBA00022989"/>
    </source>
</evidence>
<keyword evidence="4 7" id="KW-0812">Transmembrane</keyword>
<dbReference type="InterPro" id="IPR036259">
    <property type="entry name" value="MFS_trans_sf"/>
</dbReference>
<evidence type="ECO:0000256" key="1">
    <source>
        <dbReference type="ARBA" id="ARBA00004651"/>
    </source>
</evidence>
<feature type="transmembrane region" description="Helical" evidence="7">
    <location>
        <begin position="98"/>
        <end position="119"/>
    </location>
</feature>
<dbReference type="Pfam" id="PF07690">
    <property type="entry name" value="MFS_1"/>
    <property type="match status" value="1"/>
</dbReference>
<keyword evidence="2" id="KW-0813">Transport</keyword>
<dbReference type="Proteomes" id="UP000255365">
    <property type="component" value="Unassembled WGS sequence"/>
</dbReference>
<dbReference type="PANTHER" id="PTHR42718:SF46">
    <property type="entry name" value="BLR6921 PROTEIN"/>
    <property type="match status" value="1"/>
</dbReference>
<dbReference type="Gene3D" id="1.20.1250.20">
    <property type="entry name" value="MFS general substrate transporter like domains"/>
    <property type="match status" value="1"/>
</dbReference>
<dbReference type="PANTHER" id="PTHR42718">
    <property type="entry name" value="MAJOR FACILITATOR SUPERFAMILY MULTIDRUG TRANSPORTER MFSC"/>
    <property type="match status" value="1"/>
</dbReference>
<protein>
    <submittedName>
        <fullName evidence="9">EmrB/QacA subfamily drug resistance transporter</fullName>
    </submittedName>
</protein>
<proteinExistence type="predicted"/>
<evidence type="ECO:0000256" key="6">
    <source>
        <dbReference type="ARBA" id="ARBA00023136"/>
    </source>
</evidence>
<feature type="transmembrane region" description="Helical" evidence="7">
    <location>
        <begin position="44"/>
        <end position="66"/>
    </location>
</feature>
<evidence type="ECO:0000313" key="10">
    <source>
        <dbReference type="Proteomes" id="UP000255365"/>
    </source>
</evidence>
<feature type="transmembrane region" description="Helical" evidence="7">
    <location>
        <begin position="193"/>
        <end position="216"/>
    </location>
</feature>
<keyword evidence="3" id="KW-1003">Cell membrane</keyword>
<reference evidence="9 10" key="1">
    <citation type="submission" date="2018-07" db="EMBL/GenBank/DDBJ databases">
        <title>Genome sequencing of rice bacterial endophytes.</title>
        <authorList>
            <person name="Venturi V."/>
        </authorList>
    </citation>
    <scope>NUCLEOTIDE SEQUENCE [LARGE SCALE GENOMIC DNA]</scope>
    <source>
        <strain evidence="9 10">E2333</strain>
    </source>
</reference>
<feature type="transmembrane region" description="Helical" evidence="7">
    <location>
        <begin position="131"/>
        <end position="155"/>
    </location>
</feature>
<feature type="transmembrane region" description="Helical" evidence="7">
    <location>
        <begin position="325"/>
        <end position="343"/>
    </location>
</feature>
<evidence type="ECO:0000256" key="7">
    <source>
        <dbReference type="SAM" id="Phobius"/>
    </source>
</evidence>